<evidence type="ECO:0000256" key="2">
    <source>
        <dbReference type="SAM" id="Phobius"/>
    </source>
</evidence>
<feature type="transmembrane region" description="Helical" evidence="2">
    <location>
        <begin position="27"/>
        <end position="47"/>
    </location>
</feature>
<dbReference type="Pfam" id="PF22272">
    <property type="entry name" value="LEA_3b"/>
    <property type="match status" value="1"/>
</dbReference>
<dbReference type="Proteomes" id="UP001604277">
    <property type="component" value="Unassembled WGS sequence"/>
</dbReference>
<evidence type="ECO:0000313" key="3">
    <source>
        <dbReference type="EMBL" id="KAL2556432.1"/>
    </source>
</evidence>
<dbReference type="PANTHER" id="PTHR35122">
    <property type="entry name" value="OSJNBA0093F12.14 PROTEIN"/>
    <property type="match status" value="1"/>
</dbReference>
<dbReference type="EMBL" id="JBFOLJ010000001">
    <property type="protein sequence ID" value="KAL2556432.1"/>
    <property type="molecule type" value="Genomic_DNA"/>
</dbReference>
<evidence type="ECO:0000256" key="1">
    <source>
        <dbReference type="SAM" id="MobiDB-lite"/>
    </source>
</evidence>
<accession>A0ABD1X377</accession>
<protein>
    <submittedName>
        <fullName evidence="3">Glycosyltransferase family 92 protein</fullName>
    </submittedName>
</protein>
<reference evidence="4" key="1">
    <citation type="submission" date="2024-07" db="EMBL/GenBank/DDBJ databases">
        <title>Two chromosome-level genome assemblies of Korean endemic species Abeliophyllum distichum and Forsythia ovata (Oleaceae).</title>
        <authorList>
            <person name="Jang H."/>
        </authorList>
    </citation>
    <scope>NUCLEOTIDE SEQUENCE [LARGE SCALE GENOMIC DNA]</scope>
</reference>
<sequence length="338" mass="37142">MRKDGTPASVSDHPVGKMFLCFETKPLVATLLALTLVMVIWNLQPYYENLISATNRCSASTSGATESLPIRSENVGAGLTPLAEKKLVKPSPPADPNKRTFQVYGNAAALFVQMGAYRGSPQTFAVVGLASKPIHVFGKPWYKCEWIPNNGNSSIKAKAYKMLPDWGYGRVYTVVVVNCTFSSNPNADNSDGKLVLYAYYGESPRKYEKFTAMEEAPAANLHSRKLASFGKRFVRQIVPRDSTLLPITFLSFRRGVHVSVYDKNPEEHVLPTVVPDDVIAPQSDKYWAPNPQTGVFGPETDHNPTAGSPSTASVCEDSVLEQKAFFRPLEDLDKPPPP</sequence>
<keyword evidence="4" id="KW-1185">Reference proteome</keyword>
<dbReference type="InterPro" id="IPR039291">
    <property type="entry name" value="At5g17165-like"/>
</dbReference>
<organism evidence="3 4">
    <name type="scientific">Forsythia ovata</name>
    <dbReference type="NCBI Taxonomy" id="205694"/>
    <lineage>
        <taxon>Eukaryota</taxon>
        <taxon>Viridiplantae</taxon>
        <taxon>Streptophyta</taxon>
        <taxon>Embryophyta</taxon>
        <taxon>Tracheophyta</taxon>
        <taxon>Spermatophyta</taxon>
        <taxon>Magnoliopsida</taxon>
        <taxon>eudicotyledons</taxon>
        <taxon>Gunneridae</taxon>
        <taxon>Pentapetalae</taxon>
        <taxon>asterids</taxon>
        <taxon>lamiids</taxon>
        <taxon>Lamiales</taxon>
        <taxon>Oleaceae</taxon>
        <taxon>Forsythieae</taxon>
        <taxon>Forsythia</taxon>
    </lineage>
</organism>
<feature type="compositionally biased region" description="Polar residues" evidence="1">
    <location>
        <begin position="303"/>
        <end position="313"/>
    </location>
</feature>
<keyword evidence="2" id="KW-0812">Transmembrane</keyword>
<proteinExistence type="predicted"/>
<comment type="caution">
    <text evidence="3">The sequence shown here is derived from an EMBL/GenBank/DDBJ whole genome shotgun (WGS) entry which is preliminary data.</text>
</comment>
<keyword evidence="2" id="KW-0472">Membrane</keyword>
<keyword evidence="2" id="KW-1133">Transmembrane helix</keyword>
<gene>
    <name evidence="3" type="ORF">Fot_01171</name>
</gene>
<evidence type="ECO:0000313" key="4">
    <source>
        <dbReference type="Proteomes" id="UP001604277"/>
    </source>
</evidence>
<name>A0ABD1X377_9LAMI</name>
<dbReference type="AlphaFoldDB" id="A0ABD1X377"/>
<feature type="region of interest" description="Disordered" evidence="1">
    <location>
        <begin position="289"/>
        <end position="314"/>
    </location>
</feature>
<dbReference type="PANTHER" id="PTHR35122:SF2">
    <property type="entry name" value="OS04G0598000 PROTEIN"/>
    <property type="match status" value="1"/>
</dbReference>